<evidence type="ECO:0000313" key="3">
    <source>
        <dbReference type="Proteomes" id="UP000038010"/>
    </source>
</evidence>
<feature type="region of interest" description="Disordered" evidence="1">
    <location>
        <begin position="221"/>
        <end position="264"/>
    </location>
</feature>
<protein>
    <submittedName>
        <fullName evidence="2">Uncharacterized protein</fullName>
    </submittedName>
</protein>
<keyword evidence="3" id="KW-1185">Reference proteome</keyword>
<dbReference type="RefSeq" id="XP_017994882.1">
    <property type="nucleotide sequence ID" value="XM_018143890.1"/>
</dbReference>
<comment type="caution">
    <text evidence="2">The sequence shown here is derived from an EMBL/GenBank/DDBJ whole genome shotgun (WGS) entry which is preliminary data.</text>
</comment>
<feature type="compositionally biased region" description="Low complexity" evidence="1">
    <location>
        <begin position="223"/>
        <end position="248"/>
    </location>
</feature>
<feature type="region of interest" description="Disordered" evidence="1">
    <location>
        <begin position="399"/>
        <end position="504"/>
    </location>
</feature>
<dbReference type="VEuPathDB" id="FungiDB:AB675_3806"/>
<feature type="region of interest" description="Disordered" evidence="1">
    <location>
        <begin position="337"/>
        <end position="363"/>
    </location>
</feature>
<evidence type="ECO:0000313" key="2">
    <source>
        <dbReference type="EMBL" id="KPI34919.1"/>
    </source>
</evidence>
<dbReference type="OrthoDB" id="193499at2759"/>
<sequence length="726" mass="79086">MALPTFKIRDLHAPAQHGVIDITVPQYDDTITTHPSSVLTYIDHDDGETVTVGSGFELSERLVEPAQYSFIPRRRSGSAASRLSSDEKVHIFDIQRTSENLKIWRDYAALPNTPSPLALAPVDKPTPVPEASSVTQRAGAPTAHEARSPTANDVLRTACRGLETHIDAFAGFLDLTAAALQAAAQKTREADTTPIENLLTGLKNVLVEVGQVGMEVLREFEPKSPQQSQTSPQEQTSGTQATSSAQTAPKEQLRSSPKQVSIDSHKKVEFAVPSYNGNSRVQAKAAERFDSFERVHSHILKTVESTMPVWATTFKRPSPPIFGSGPAIENAFRDQPARTPYRSFPNRPALPPPAPAPTKTSRAQGESLLMDEDASNVDFAQRYPPLISLKRARTIATLHKESAKDDPANPTGSTKSALTRYPSIGQLESRRESAAFPWRRGSGPKSQQANVSDGYKDRSLRGYRKAAVEDDPQDAESASAGAVKGDSNMTQTSSDTPDGSLPGAWPSTATAVLVHFPDESLRLKRFFTQKDMSARPVSPALSCRITSPPAESFDQPTNTLRRAQTVTASNPAARLNGPFDPMNVAPSYQGQVDTLRTNGMPRRSLTQWLPRLETDVTDSQSARWANRRQRHAAYQRVAMPGSFPSGPVSQNQSQLSHSLRSGPDPVHQKDTDINNCVRTLKNMGYASNSNEESRLAVYAAAASGDVLEAIDIIEEERRAAKDIMSL</sequence>
<name>A0A0N0NI14_9EURO</name>
<feature type="region of interest" description="Disordered" evidence="1">
    <location>
        <begin position="640"/>
        <end position="670"/>
    </location>
</feature>
<reference evidence="2 3" key="1">
    <citation type="submission" date="2015-06" db="EMBL/GenBank/DDBJ databases">
        <title>Draft genome of the ant-associated black yeast Phialophora attae CBS 131958.</title>
        <authorList>
            <person name="Moreno L.F."/>
            <person name="Stielow B.J."/>
            <person name="de Hoog S."/>
            <person name="Vicente V.A."/>
            <person name="Weiss V.A."/>
            <person name="de Vries M."/>
            <person name="Cruz L.M."/>
            <person name="Souza E.M."/>
        </authorList>
    </citation>
    <scope>NUCLEOTIDE SEQUENCE [LARGE SCALE GENOMIC DNA]</scope>
    <source>
        <strain evidence="2 3">CBS 131958</strain>
    </source>
</reference>
<feature type="compositionally biased region" description="Polar residues" evidence="1">
    <location>
        <begin position="487"/>
        <end position="497"/>
    </location>
</feature>
<feature type="region of interest" description="Disordered" evidence="1">
    <location>
        <begin position="123"/>
        <end position="149"/>
    </location>
</feature>
<dbReference type="EMBL" id="LFJN01000047">
    <property type="protein sequence ID" value="KPI34919.1"/>
    <property type="molecule type" value="Genomic_DNA"/>
</dbReference>
<organism evidence="2 3">
    <name type="scientific">Cyphellophora attinorum</name>
    <dbReference type="NCBI Taxonomy" id="1664694"/>
    <lineage>
        <taxon>Eukaryota</taxon>
        <taxon>Fungi</taxon>
        <taxon>Dikarya</taxon>
        <taxon>Ascomycota</taxon>
        <taxon>Pezizomycotina</taxon>
        <taxon>Eurotiomycetes</taxon>
        <taxon>Chaetothyriomycetidae</taxon>
        <taxon>Chaetothyriales</taxon>
        <taxon>Cyphellophoraceae</taxon>
        <taxon>Cyphellophora</taxon>
    </lineage>
</organism>
<feature type="compositionally biased region" description="Polar residues" evidence="1">
    <location>
        <begin position="647"/>
        <end position="659"/>
    </location>
</feature>
<dbReference type="Proteomes" id="UP000038010">
    <property type="component" value="Unassembled WGS sequence"/>
</dbReference>
<dbReference type="GeneID" id="28735770"/>
<dbReference type="STRING" id="1664694.A0A0N0NI14"/>
<evidence type="ECO:0000256" key="1">
    <source>
        <dbReference type="SAM" id="MobiDB-lite"/>
    </source>
</evidence>
<proteinExistence type="predicted"/>
<dbReference type="AlphaFoldDB" id="A0A0N0NI14"/>
<accession>A0A0N0NI14</accession>
<gene>
    <name evidence="2" type="ORF">AB675_3806</name>
</gene>